<dbReference type="PANTHER" id="PTHR18881:SF2">
    <property type="entry name" value="POLYAMINE-MODULATED FACTOR 1-BINDING PROTEIN 1"/>
    <property type="match status" value="1"/>
</dbReference>
<protein>
    <submittedName>
        <fullName evidence="3">PMFBP-like protein</fullName>
    </submittedName>
</protein>
<feature type="coiled-coil region" evidence="1">
    <location>
        <begin position="695"/>
        <end position="722"/>
    </location>
</feature>
<proteinExistence type="predicted"/>
<feature type="coiled-coil region" evidence="1">
    <location>
        <begin position="263"/>
        <end position="584"/>
    </location>
</feature>
<organism evidence="3 4">
    <name type="scientific">Mya arenaria</name>
    <name type="common">Soft-shell clam</name>
    <dbReference type="NCBI Taxonomy" id="6604"/>
    <lineage>
        <taxon>Eukaryota</taxon>
        <taxon>Metazoa</taxon>
        <taxon>Spiralia</taxon>
        <taxon>Lophotrochozoa</taxon>
        <taxon>Mollusca</taxon>
        <taxon>Bivalvia</taxon>
        <taxon>Autobranchia</taxon>
        <taxon>Heteroconchia</taxon>
        <taxon>Euheterodonta</taxon>
        <taxon>Imparidentia</taxon>
        <taxon>Neoheterodontei</taxon>
        <taxon>Myida</taxon>
        <taxon>Myoidea</taxon>
        <taxon>Myidae</taxon>
        <taxon>Mya</taxon>
    </lineage>
</organism>
<dbReference type="SUPFAM" id="SSF57997">
    <property type="entry name" value="Tropomyosin"/>
    <property type="match status" value="1"/>
</dbReference>
<keyword evidence="4" id="KW-1185">Reference proteome</keyword>
<feature type="region of interest" description="Disordered" evidence="2">
    <location>
        <begin position="38"/>
        <end position="130"/>
    </location>
</feature>
<evidence type="ECO:0000256" key="2">
    <source>
        <dbReference type="SAM" id="MobiDB-lite"/>
    </source>
</evidence>
<feature type="coiled-coil region" evidence="1">
    <location>
        <begin position="610"/>
        <end position="665"/>
    </location>
</feature>
<name>A0ABY7EQA8_MYAAR</name>
<dbReference type="Proteomes" id="UP001164746">
    <property type="component" value="Chromosome 8"/>
</dbReference>
<reference evidence="3" key="1">
    <citation type="submission" date="2022-11" db="EMBL/GenBank/DDBJ databases">
        <title>Centuries of genome instability and evolution in soft-shell clam transmissible cancer (bioRxiv).</title>
        <authorList>
            <person name="Hart S.F.M."/>
            <person name="Yonemitsu M.A."/>
            <person name="Giersch R.M."/>
            <person name="Beal B.F."/>
            <person name="Arriagada G."/>
            <person name="Davis B.W."/>
            <person name="Ostrander E.A."/>
            <person name="Goff S.P."/>
            <person name="Metzger M.J."/>
        </authorList>
    </citation>
    <scope>NUCLEOTIDE SEQUENCE</scope>
    <source>
        <strain evidence="3">MELC-2E11</strain>
        <tissue evidence="3">Siphon/mantle</tissue>
    </source>
</reference>
<evidence type="ECO:0000256" key="1">
    <source>
        <dbReference type="SAM" id="Coils"/>
    </source>
</evidence>
<sequence length="809" mass="94171">MASEMEKDYLCSPSKSWLERYEELADMSYPRVVVEDMVEPFRPSQLVTSTPYKDSARSRLEQDGRSRSPDGTRGERHSRSRSPGGEERGVRFDISPRESRVDFEDRRSRSPLRSSANYGDNIIENSRPKSPYRETVDDIIDKLESNIKCLRMEVNSLSATKKQAEMRVAELQNDGDQLKSDLGEARAQYKDCAQEVGLIILLYEDRNANSEEEIDEQKSVIDKLRKDLMYVKEEQHAAVQEGLAYKQQSHKCQVELEGAREQEKMLTEQVEQQDTILTQLQNELRGVRDRHEETAHLLQNARRTNADLEDSLDSNQKDIKELSNKLLEKEDLVKKLRDDLEGQSKRIQVLKEDMAERDGQLHVAKMNLQQEQKQRQLHQQEISRYEETLHQMQADLERSQDNYRKAHAQLLQHEERLHDLKVQLTTVQGNHKESMEQLGDKSQQVAMLKNEIARMQQQNDAMADDLADFEQKTQRQKVELKKLQEHGRASEQELSGIEARYNELQQDAIQSQDRNRQSLQELSAKEEELVCVKVELSALQEKYKLKCCESEKIYTEVDLMRQNYQSANEEIKGLRMALEESRTNGDRLHKESELVVQNVNTWVQEQKHANEKLGNKIREQSKAIMQLTAEKEQMLEQINKYQKQNNKLKIELDERRNESERFKALQNHSSHQQLNSLQKDNVRLRSDLEREIGTRQTLELQIESKEQTINSLKTQLDAKKHLLIEHSSPIKDPERATRAAYKKVMEENGVSDPNAMDKNYWIQRVGELSIQLQQSSEYWSDKSLFVKFLGNTVNHVLSHQPDNGPATGI</sequence>
<dbReference type="EMBL" id="CP111019">
    <property type="protein sequence ID" value="WAR12172.1"/>
    <property type="molecule type" value="Genomic_DNA"/>
</dbReference>
<keyword evidence="1" id="KW-0175">Coiled coil</keyword>
<evidence type="ECO:0000313" key="4">
    <source>
        <dbReference type="Proteomes" id="UP001164746"/>
    </source>
</evidence>
<feature type="compositionally biased region" description="Basic and acidic residues" evidence="2">
    <location>
        <begin position="54"/>
        <end position="77"/>
    </location>
</feature>
<accession>A0ABY7EQA8</accession>
<dbReference type="InterPro" id="IPR037391">
    <property type="entry name" value="PMF1-bd"/>
</dbReference>
<feature type="coiled-coil region" evidence="1">
    <location>
        <begin position="133"/>
        <end position="234"/>
    </location>
</feature>
<gene>
    <name evidence="3" type="ORF">MAR_026352</name>
</gene>
<feature type="compositionally biased region" description="Basic and acidic residues" evidence="2">
    <location>
        <begin position="84"/>
        <end position="108"/>
    </location>
</feature>
<evidence type="ECO:0000313" key="3">
    <source>
        <dbReference type="EMBL" id="WAR12172.1"/>
    </source>
</evidence>
<dbReference type="PANTHER" id="PTHR18881">
    <property type="entry name" value="POLYAMINE-MODULATED FACTOR 1-BINDING PROTEIN 1-RELATED"/>
    <property type="match status" value="1"/>
</dbReference>